<reference evidence="2 3" key="1">
    <citation type="submission" date="2024-01" db="EMBL/GenBank/DDBJ databases">
        <title>The genomes of 5 underutilized Papilionoideae crops provide insights into root nodulation and disease resistanc.</title>
        <authorList>
            <person name="Jiang F."/>
        </authorList>
    </citation>
    <scope>NUCLEOTIDE SEQUENCE [LARGE SCALE GENOMIC DNA]</scope>
    <source>
        <strain evidence="2">JINMINGXINNONG_FW02</strain>
        <tissue evidence="2">Leaves</tissue>
    </source>
</reference>
<dbReference type="AlphaFoldDB" id="A0AAN9QXF2"/>
<evidence type="ECO:0000313" key="3">
    <source>
        <dbReference type="Proteomes" id="UP001374584"/>
    </source>
</evidence>
<organism evidence="2 3">
    <name type="scientific">Phaseolus coccineus</name>
    <name type="common">Scarlet runner bean</name>
    <name type="synonym">Phaseolus multiflorus</name>
    <dbReference type="NCBI Taxonomy" id="3886"/>
    <lineage>
        <taxon>Eukaryota</taxon>
        <taxon>Viridiplantae</taxon>
        <taxon>Streptophyta</taxon>
        <taxon>Embryophyta</taxon>
        <taxon>Tracheophyta</taxon>
        <taxon>Spermatophyta</taxon>
        <taxon>Magnoliopsida</taxon>
        <taxon>eudicotyledons</taxon>
        <taxon>Gunneridae</taxon>
        <taxon>Pentapetalae</taxon>
        <taxon>rosids</taxon>
        <taxon>fabids</taxon>
        <taxon>Fabales</taxon>
        <taxon>Fabaceae</taxon>
        <taxon>Papilionoideae</taxon>
        <taxon>50 kb inversion clade</taxon>
        <taxon>NPAAA clade</taxon>
        <taxon>indigoferoid/millettioid clade</taxon>
        <taxon>Phaseoleae</taxon>
        <taxon>Phaseolus</taxon>
    </lineage>
</organism>
<evidence type="ECO:0000256" key="1">
    <source>
        <dbReference type="SAM" id="MobiDB-lite"/>
    </source>
</evidence>
<evidence type="ECO:0000313" key="2">
    <source>
        <dbReference type="EMBL" id="KAK7354065.1"/>
    </source>
</evidence>
<gene>
    <name evidence="2" type="ORF">VNO80_19521</name>
</gene>
<dbReference type="Proteomes" id="UP001374584">
    <property type="component" value="Unassembled WGS sequence"/>
</dbReference>
<proteinExistence type="predicted"/>
<name>A0AAN9QXF2_PHACN</name>
<comment type="caution">
    <text evidence="2">The sequence shown here is derived from an EMBL/GenBank/DDBJ whole genome shotgun (WGS) entry which is preliminary data.</text>
</comment>
<sequence>MGNGLLDGPIKQPQEEAITIPSADVIVFFEFASENSSSSEVRLLLVGSNSKLDRVTNKFQETNLNPFSMQGCVSHHVIENKNERTTKRNEKERKVT</sequence>
<protein>
    <submittedName>
        <fullName evidence="2">Uncharacterized protein</fullName>
    </submittedName>
</protein>
<accession>A0AAN9QXF2</accession>
<keyword evidence="3" id="KW-1185">Reference proteome</keyword>
<feature type="region of interest" description="Disordered" evidence="1">
    <location>
        <begin position="76"/>
        <end position="96"/>
    </location>
</feature>
<dbReference type="EMBL" id="JAYMYR010000007">
    <property type="protein sequence ID" value="KAK7354065.1"/>
    <property type="molecule type" value="Genomic_DNA"/>
</dbReference>